<dbReference type="AlphaFoldDB" id="B7Q1C5"/>
<name>B7Q1C5_IXOSC</name>
<gene>
    <name evidence="2" type="ORF">IscW_ISCW009209</name>
</gene>
<dbReference type="EMBL" id="ABJB010759423">
    <property type="status" value="NOT_ANNOTATED_CDS"/>
    <property type="molecule type" value="Genomic_DNA"/>
</dbReference>
<organism>
    <name type="scientific">Ixodes scapularis</name>
    <name type="common">Black-legged tick</name>
    <name type="synonym">Deer tick</name>
    <dbReference type="NCBI Taxonomy" id="6945"/>
    <lineage>
        <taxon>Eukaryota</taxon>
        <taxon>Metazoa</taxon>
        <taxon>Ecdysozoa</taxon>
        <taxon>Arthropoda</taxon>
        <taxon>Chelicerata</taxon>
        <taxon>Arachnida</taxon>
        <taxon>Acari</taxon>
        <taxon>Parasitiformes</taxon>
        <taxon>Ixodida</taxon>
        <taxon>Ixodoidea</taxon>
        <taxon>Ixodidae</taxon>
        <taxon>Ixodinae</taxon>
        <taxon>Ixodes</taxon>
    </lineage>
</organism>
<dbReference type="AntiFam" id="ANF00095">
    <property type="entry name" value="Shadow ORF (opposite ABC transporters)"/>
</dbReference>
<reference evidence="2 4" key="1">
    <citation type="submission" date="2008-03" db="EMBL/GenBank/DDBJ databases">
        <title>Annotation of Ixodes scapularis.</title>
        <authorList>
            <consortium name="Ixodes scapularis Genome Project Consortium"/>
            <person name="Caler E."/>
            <person name="Hannick L.I."/>
            <person name="Bidwell S."/>
            <person name="Joardar V."/>
            <person name="Thiagarajan M."/>
            <person name="Amedeo P."/>
            <person name="Galinsky K.J."/>
            <person name="Schobel S."/>
            <person name="Inman J."/>
            <person name="Hostetler J."/>
            <person name="Miller J."/>
            <person name="Hammond M."/>
            <person name="Megy K."/>
            <person name="Lawson D."/>
            <person name="Kodira C."/>
            <person name="Sutton G."/>
            <person name="Meyer J."/>
            <person name="Hill C.A."/>
            <person name="Birren B."/>
            <person name="Nene V."/>
            <person name="Collins F."/>
            <person name="Alarcon-Chaidez F."/>
            <person name="Wikel S."/>
            <person name="Strausberg R."/>
        </authorList>
    </citation>
    <scope>NUCLEOTIDE SEQUENCE [LARGE SCALE GENOMIC DNA]</scope>
    <source>
        <strain evidence="4">Wikel</strain>
        <strain evidence="2">Wikel colony</strain>
    </source>
</reference>
<keyword evidence="4" id="KW-1185">Reference proteome</keyword>
<proteinExistence type="predicted"/>
<dbReference type="Proteomes" id="UP000001555">
    <property type="component" value="Unassembled WGS sequence"/>
</dbReference>
<sequence length="106" mass="11278">MAHGIERVQRGQRVLENRANLAATNLAHLVLVQIVDALAFQQDLTAADATGGIEQTNNGGTRQGFAGTGLPHHSQHFTGGDGKGHMIQGLEHTTPGREFDTQVLDS</sequence>
<evidence type="ECO:0000313" key="3">
    <source>
        <dbReference type="EnsemblMetazoa" id="ISCW009209-PA"/>
    </source>
</evidence>
<dbReference type="EMBL" id="DS836987">
    <property type="protein sequence ID" value="EEC12647.1"/>
    <property type="molecule type" value="Genomic_DNA"/>
</dbReference>
<dbReference type="PaxDb" id="6945-B7Q1C5"/>
<evidence type="ECO:0000256" key="1">
    <source>
        <dbReference type="SAM" id="MobiDB-lite"/>
    </source>
</evidence>
<dbReference type="InParanoid" id="B7Q1C5"/>
<feature type="region of interest" description="Disordered" evidence="1">
    <location>
        <begin position="51"/>
        <end position="106"/>
    </location>
</feature>
<evidence type="ECO:0000313" key="2">
    <source>
        <dbReference type="EMBL" id="EEC12647.1"/>
    </source>
</evidence>
<dbReference type="EnsemblMetazoa" id="ISCW009209-RA">
    <property type="protein sequence ID" value="ISCW009209-PA"/>
    <property type="gene ID" value="ISCW009209"/>
</dbReference>
<accession>B7Q1C5</accession>
<dbReference type="VEuPathDB" id="VectorBase:ISCW009209"/>
<evidence type="ECO:0000313" key="4">
    <source>
        <dbReference type="Proteomes" id="UP000001555"/>
    </source>
</evidence>
<dbReference type="HOGENOM" id="CLU_2226083_0_0_1"/>
<reference evidence="3" key="2">
    <citation type="submission" date="2020-05" db="UniProtKB">
        <authorList>
            <consortium name="EnsemblMetazoa"/>
        </authorList>
    </citation>
    <scope>IDENTIFICATION</scope>
    <source>
        <strain evidence="3">wikel</strain>
    </source>
</reference>
<protein>
    <submittedName>
        <fullName evidence="2 3">Uncharacterized protein</fullName>
    </submittedName>
</protein>